<protein>
    <submittedName>
        <fullName evidence="1">Uncharacterized protein</fullName>
    </submittedName>
</protein>
<dbReference type="AlphaFoldDB" id="A0AAV9ZCV3"/>
<dbReference type="Proteomes" id="UP001362999">
    <property type="component" value="Unassembled WGS sequence"/>
</dbReference>
<gene>
    <name evidence="1" type="ORF">R3P38DRAFT_3236086</name>
</gene>
<evidence type="ECO:0000313" key="2">
    <source>
        <dbReference type="Proteomes" id="UP001362999"/>
    </source>
</evidence>
<sequence length="91" mass="10612">MKSVRDRRMRIQIPVYAASYTAIYAENKLYQEHLGYQRFQVVSFRRWGPHEVTCWATEASQKRVAASQVEKVEMLVYSTSPWKATTSTPPI</sequence>
<name>A0AAV9ZCV3_9AGAR</name>
<keyword evidence="2" id="KW-1185">Reference proteome</keyword>
<comment type="caution">
    <text evidence="1">The sequence shown here is derived from an EMBL/GenBank/DDBJ whole genome shotgun (WGS) entry which is preliminary data.</text>
</comment>
<evidence type="ECO:0000313" key="1">
    <source>
        <dbReference type="EMBL" id="KAK6977996.1"/>
    </source>
</evidence>
<organism evidence="1 2">
    <name type="scientific">Favolaschia claudopus</name>
    <dbReference type="NCBI Taxonomy" id="2862362"/>
    <lineage>
        <taxon>Eukaryota</taxon>
        <taxon>Fungi</taxon>
        <taxon>Dikarya</taxon>
        <taxon>Basidiomycota</taxon>
        <taxon>Agaricomycotina</taxon>
        <taxon>Agaricomycetes</taxon>
        <taxon>Agaricomycetidae</taxon>
        <taxon>Agaricales</taxon>
        <taxon>Marasmiineae</taxon>
        <taxon>Mycenaceae</taxon>
        <taxon>Favolaschia</taxon>
    </lineage>
</organism>
<reference evidence="1 2" key="1">
    <citation type="journal article" date="2024" name="J Genomics">
        <title>Draft genome sequencing and assembly of Favolaschia claudopus CIRM-BRFM 2984 isolated from oak limbs.</title>
        <authorList>
            <person name="Navarro D."/>
            <person name="Drula E."/>
            <person name="Chaduli D."/>
            <person name="Cazenave R."/>
            <person name="Ahrendt S."/>
            <person name="Wang J."/>
            <person name="Lipzen A."/>
            <person name="Daum C."/>
            <person name="Barry K."/>
            <person name="Grigoriev I.V."/>
            <person name="Favel A."/>
            <person name="Rosso M.N."/>
            <person name="Martin F."/>
        </authorList>
    </citation>
    <scope>NUCLEOTIDE SEQUENCE [LARGE SCALE GENOMIC DNA]</scope>
    <source>
        <strain evidence="1 2">CIRM-BRFM 2984</strain>
    </source>
</reference>
<dbReference type="EMBL" id="JAWWNJ010000162">
    <property type="protein sequence ID" value="KAK6977996.1"/>
    <property type="molecule type" value="Genomic_DNA"/>
</dbReference>
<accession>A0AAV9ZCV3</accession>
<proteinExistence type="predicted"/>